<name>B1LEV8_ECOSM</name>
<protein>
    <submittedName>
        <fullName evidence="1">Uncharacterized protein</fullName>
    </submittedName>
</protein>
<reference evidence="1 2" key="1">
    <citation type="journal article" date="2008" name="J. Bacteriol.">
        <title>Insights into the environmental resistance gene pool from the genome sequence of the multidrug-resistant environmental isolate Escherichia coli SMS-3-5.</title>
        <authorList>
            <person name="Fricke W.F."/>
            <person name="Wright M.S."/>
            <person name="Lindell A.H."/>
            <person name="Harkins D.M."/>
            <person name="Baker-Austin C."/>
            <person name="Ravel J."/>
            <person name="Stepanauskas R."/>
        </authorList>
    </citation>
    <scope>NUCLEOTIDE SEQUENCE [LARGE SCALE GENOMIC DNA]</scope>
    <source>
        <strain evidence="2">SMS-3-5 / SECEC</strain>
    </source>
</reference>
<evidence type="ECO:0000313" key="2">
    <source>
        <dbReference type="Proteomes" id="UP000007011"/>
    </source>
</evidence>
<dbReference type="KEGG" id="ecm:EcSMS35_1622"/>
<dbReference type="AlphaFoldDB" id="B1LEV8"/>
<organism evidence="1 2">
    <name type="scientific">Escherichia coli (strain SMS-3-5 / SECEC)</name>
    <dbReference type="NCBI Taxonomy" id="439855"/>
    <lineage>
        <taxon>Bacteria</taxon>
        <taxon>Pseudomonadati</taxon>
        <taxon>Pseudomonadota</taxon>
        <taxon>Gammaproteobacteria</taxon>
        <taxon>Enterobacterales</taxon>
        <taxon>Enterobacteriaceae</taxon>
        <taxon>Escherichia</taxon>
    </lineage>
</organism>
<dbReference type="Proteomes" id="UP000007011">
    <property type="component" value="Chromosome"/>
</dbReference>
<evidence type="ECO:0000313" key="1">
    <source>
        <dbReference type="EMBL" id="ACB17318.1"/>
    </source>
</evidence>
<dbReference type="EMBL" id="CP000970">
    <property type="protein sequence ID" value="ACB17318.1"/>
    <property type="molecule type" value="Genomic_DNA"/>
</dbReference>
<proteinExistence type="predicted"/>
<dbReference type="HOGENOM" id="CLU_3327302_0_0_6"/>
<gene>
    <name evidence="1" type="ordered locus">EcSMS35_1622</name>
</gene>
<sequence>MLSELRNLPEVFKSSIPSLTGEGIFIHITKHVACHIYI</sequence>
<accession>B1LEV8</accession>